<keyword evidence="3" id="KW-1185">Reference proteome</keyword>
<name>A0ABR7V8Y1_9FLAO</name>
<dbReference type="RefSeq" id="WP_188313276.1">
    <property type="nucleotide sequence ID" value="NZ_JABTCG010000002.1"/>
</dbReference>
<organism evidence="2 3">
    <name type="scientific">Maribacter arenosus</name>
    <dbReference type="NCBI Taxonomy" id="1854708"/>
    <lineage>
        <taxon>Bacteria</taxon>
        <taxon>Pseudomonadati</taxon>
        <taxon>Bacteroidota</taxon>
        <taxon>Flavobacteriia</taxon>
        <taxon>Flavobacteriales</taxon>
        <taxon>Flavobacteriaceae</taxon>
        <taxon>Maribacter</taxon>
    </lineage>
</organism>
<feature type="transmembrane region" description="Helical" evidence="1">
    <location>
        <begin position="69"/>
        <end position="87"/>
    </location>
</feature>
<keyword evidence="1" id="KW-1133">Transmembrane helix</keyword>
<feature type="transmembrane region" description="Helical" evidence="1">
    <location>
        <begin position="99"/>
        <end position="116"/>
    </location>
</feature>
<accession>A0ABR7V8Y1</accession>
<keyword evidence="1" id="KW-0812">Transmembrane</keyword>
<feature type="transmembrane region" description="Helical" evidence="1">
    <location>
        <begin position="37"/>
        <end position="60"/>
    </location>
</feature>
<gene>
    <name evidence="2" type="ORF">HPE63_05580</name>
</gene>
<reference evidence="2 3" key="1">
    <citation type="submission" date="2020-05" db="EMBL/GenBank/DDBJ databases">
        <title>The draft genome sequence of Maribacter arenosus CAU 1321.</title>
        <authorList>
            <person name="Mu L."/>
        </authorList>
    </citation>
    <scope>NUCLEOTIDE SEQUENCE [LARGE SCALE GENOMIC DNA]</scope>
    <source>
        <strain evidence="2 3">CAU 1321</strain>
    </source>
</reference>
<protein>
    <submittedName>
        <fullName evidence="2">Uncharacterized protein</fullName>
    </submittedName>
</protein>
<sequence length="127" mass="14200">MKIAQIIALVLAGALGIMSIISGSMVLLGLREVGYRVLIGLVIYNVVLGALSVITAFLIWKNFLLSRKLIPLILIFHALVLAYLYFFSDTVAMESLKAMTFRVGVWLLIFILTLPGKNKYLEIKREQ</sequence>
<comment type="caution">
    <text evidence="2">The sequence shown here is derived from an EMBL/GenBank/DDBJ whole genome shotgun (WGS) entry which is preliminary data.</text>
</comment>
<keyword evidence="1" id="KW-0472">Membrane</keyword>
<evidence type="ECO:0000313" key="2">
    <source>
        <dbReference type="EMBL" id="MBD0850133.1"/>
    </source>
</evidence>
<proteinExistence type="predicted"/>
<dbReference type="Proteomes" id="UP000598350">
    <property type="component" value="Unassembled WGS sequence"/>
</dbReference>
<dbReference type="EMBL" id="JABTCG010000002">
    <property type="protein sequence ID" value="MBD0850133.1"/>
    <property type="molecule type" value="Genomic_DNA"/>
</dbReference>
<evidence type="ECO:0000313" key="3">
    <source>
        <dbReference type="Proteomes" id="UP000598350"/>
    </source>
</evidence>
<evidence type="ECO:0000256" key="1">
    <source>
        <dbReference type="SAM" id="Phobius"/>
    </source>
</evidence>
<feature type="transmembrane region" description="Helical" evidence="1">
    <location>
        <begin position="7"/>
        <end position="31"/>
    </location>
</feature>